<dbReference type="RefSeq" id="WP_014706978.1">
    <property type="nucleotide sequence ID" value="NC_017857.3"/>
</dbReference>
<dbReference type="KEGG" id="mej:Q7A_1789"/>
<dbReference type="Proteomes" id="UP000009144">
    <property type="component" value="Chromosome"/>
</dbReference>
<protein>
    <submittedName>
        <fullName evidence="1">Gliding motility protein GldF</fullName>
    </submittedName>
</protein>
<evidence type="ECO:0000313" key="2">
    <source>
        <dbReference type="Proteomes" id="UP000009144"/>
    </source>
</evidence>
<reference evidence="1 2" key="1">
    <citation type="journal article" date="2012" name="J. Bacteriol.">
        <title>Complete genome sequences of Methylophaga sp. strain JAM1 and Methylophaga sp. strain JAM7.</title>
        <authorList>
            <person name="Villeneuve C."/>
            <person name="Martineau C."/>
            <person name="Mauffrey F."/>
            <person name="Villemur R."/>
        </authorList>
    </citation>
    <scope>NUCLEOTIDE SEQUENCE [LARGE SCALE GENOMIC DNA]</scope>
    <source>
        <strain evidence="1 2">JAM1</strain>
    </source>
</reference>
<keyword evidence="2" id="KW-1185">Reference proteome</keyword>
<sequence>MNKINKKFEFFIKALVFILLGYFLILFNLFGISEISDKYFQDKLYAISSPLYPEQARDKTLILLINDNSLTALHEQGFFQANEWPILYSDHGVLLATLLKYKPSSLFIDIYFKQERSTDNSAPRLLSMLDYYGLKANIPIMFAGGYPDESLTKFQKQLKNRFELVINGWTSPIGNYPLNIDSQKTVATRLYEITCLNSNANSGCSNISEKLITSTKNLSVRWGSSPAKPIDETLSKNYCEAPSILSYLSLDNIFNDHLAVQCPFHQILHADDLIYIDKYGTSDQKVLLKNTIINRNVLYGANFEGLHDEVLSPVHGKLPGVMYHAMALDNLMVDGEKYLRVSDAFSQKVSLIAWSVIAFFITFLVSKRSEFDDYFNGYYSTFILSVNALLIWLYGYFMFRFFGYEPGHSASFILALLGAVTLGNKLDELTIRLSSIMTSSAQTRQFIKAPCSVFKKPLPIPQLKENVMRLLILGLITWAVFSSQVNAEETQVLSFSFEEVEVKLNGQYKYIESNVIGELPIRVLEENKKGWLKLDSEVSDDLWISKSTVTLNTDKPVIDCKSMAIGKNQHTQQHGTRGAGEGCQ</sequence>
<dbReference type="InterPro" id="IPR007890">
    <property type="entry name" value="CHASE2"/>
</dbReference>
<name>I1XJN8_METNJ</name>
<accession>I1XJN8</accession>
<evidence type="ECO:0000313" key="1">
    <source>
        <dbReference type="EMBL" id="AFI84607.1"/>
    </source>
</evidence>
<reference evidence="1 2" key="2">
    <citation type="journal article" date="2013" name="Int. J. Syst. Evol. Microbiol.">
        <title>Methylophaga nitratireducenticrescens sp. nov. and Methylophaga frappieri sp. nov., isolated from the biofilm of the methanol-fed denitrification system treating the seawater at the Montreal Biodome.</title>
        <authorList>
            <person name="Villeneuve C."/>
            <person name="Martineau C."/>
            <person name="Mauffrey F."/>
            <person name="Villemur R."/>
        </authorList>
    </citation>
    <scope>NUCLEOTIDE SEQUENCE [LARGE SCALE GENOMIC DNA]</scope>
    <source>
        <strain evidence="1 2">JAM1</strain>
    </source>
</reference>
<dbReference type="AlphaFoldDB" id="I1XJN8"/>
<dbReference type="PATRIC" id="fig|754476.3.peg.1768"/>
<dbReference type="OrthoDB" id="7348688at2"/>
<proteinExistence type="predicted"/>
<organism evidence="1 2">
    <name type="scientific">Methylophaga nitratireducenticrescens</name>
    <dbReference type="NCBI Taxonomy" id="754476"/>
    <lineage>
        <taxon>Bacteria</taxon>
        <taxon>Pseudomonadati</taxon>
        <taxon>Pseudomonadota</taxon>
        <taxon>Gammaproteobacteria</taxon>
        <taxon>Thiotrichales</taxon>
        <taxon>Piscirickettsiaceae</taxon>
        <taxon>Methylophaga</taxon>
    </lineage>
</organism>
<dbReference type="EMBL" id="CP003390">
    <property type="protein sequence ID" value="AFI84607.1"/>
    <property type="molecule type" value="Genomic_DNA"/>
</dbReference>
<dbReference type="HOGENOM" id="CLU_466769_0_0_6"/>
<dbReference type="Pfam" id="PF05226">
    <property type="entry name" value="CHASE2"/>
    <property type="match status" value="1"/>
</dbReference>
<gene>
    <name evidence="1" type="ordered locus">Q7A_1789</name>
</gene>
<dbReference type="eggNOG" id="COG4252">
    <property type="taxonomic scope" value="Bacteria"/>
</dbReference>